<protein>
    <submittedName>
        <fullName evidence="8">Uncharacterized protein</fullName>
    </submittedName>
</protein>
<dbReference type="InterPro" id="IPR015421">
    <property type="entry name" value="PyrdxlP-dep_Trfase_major"/>
</dbReference>
<dbReference type="GO" id="GO:0006520">
    <property type="term" value="P:amino acid metabolic process"/>
    <property type="evidence" value="ECO:0007669"/>
    <property type="project" value="InterPro"/>
</dbReference>
<dbReference type="InterPro" id="IPR010977">
    <property type="entry name" value="Aromatic_deC"/>
</dbReference>
<evidence type="ECO:0000256" key="2">
    <source>
        <dbReference type="ARBA" id="ARBA00009533"/>
    </source>
</evidence>
<dbReference type="Pfam" id="PF00282">
    <property type="entry name" value="Pyridoxal_deC"/>
    <property type="match status" value="1"/>
</dbReference>
<dbReference type="SUPFAM" id="SSF53383">
    <property type="entry name" value="PLP-dependent transferases"/>
    <property type="match status" value="1"/>
</dbReference>
<name>A0A067D497_CITSI</name>
<dbReference type="InterPro" id="IPR015424">
    <property type="entry name" value="PyrdxlP-dep_Trfase"/>
</dbReference>
<evidence type="ECO:0000256" key="5">
    <source>
        <dbReference type="ARBA" id="ARBA00023239"/>
    </source>
</evidence>
<evidence type="ECO:0000256" key="4">
    <source>
        <dbReference type="ARBA" id="ARBA00022898"/>
    </source>
</evidence>
<gene>
    <name evidence="8" type="ORF">CISIN_1g041549mg</name>
</gene>
<dbReference type="EMBL" id="KK789642">
    <property type="protein sequence ID" value="KDO37784.1"/>
    <property type="molecule type" value="Genomic_DNA"/>
</dbReference>
<keyword evidence="5 7" id="KW-0456">Lyase</keyword>
<dbReference type="PRINTS" id="PR00800">
    <property type="entry name" value="YHDCRBOXLASE"/>
</dbReference>
<dbReference type="PROSITE" id="PS00392">
    <property type="entry name" value="DDC_GAD_HDC_YDC"/>
    <property type="match status" value="1"/>
</dbReference>
<sequence>QAYRSACICPEFRHYLNGVELADSVSLNPHKWFLTNMDCGCLWVKHSSFLVDSQSTKSDIMRNRSPASSTSTNVAPVIDYKDWQIALSRRFKALKLWTVIRKHGYSGLMYHIRSDVNMAKRFEAMVAKDERFETVEPRKCALVCFRLKPKRESDGSELNQLSLTQATLGGVYVIRCSIGTTLTQDRHIDDLRKLIQEKADRLLLLQEPENTRDYLLTL</sequence>
<dbReference type="PANTHER" id="PTHR11999:SF169">
    <property type="entry name" value="TYROSINE DECARBOXYLASE 1-LIKE"/>
    <property type="match status" value="1"/>
</dbReference>
<dbReference type="Gene3D" id="3.40.640.10">
    <property type="entry name" value="Type I PLP-dependent aspartate aminotransferase-like (Major domain)"/>
    <property type="match status" value="1"/>
</dbReference>
<evidence type="ECO:0000256" key="3">
    <source>
        <dbReference type="ARBA" id="ARBA00022793"/>
    </source>
</evidence>
<dbReference type="InterPro" id="IPR015422">
    <property type="entry name" value="PyrdxlP-dep_Trfase_small"/>
</dbReference>
<keyword evidence="3" id="KW-0210">Decarboxylase</keyword>
<keyword evidence="9" id="KW-1185">Reference proteome</keyword>
<accession>A0A067D497</accession>
<feature type="modified residue" description="N6-(pyridoxal phosphate)lysine" evidence="6">
    <location>
        <position position="31"/>
    </location>
</feature>
<dbReference type="InterPro" id="IPR002129">
    <property type="entry name" value="PyrdxlP-dep_de-COase"/>
</dbReference>
<evidence type="ECO:0000256" key="7">
    <source>
        <dbReference type="RuleBase" id="RU000382"/>
    </source>
</evidence>
<feature type="non-terminal residue" evidence="8">
    <location>
        <position position="218"/>
    </location>
</feature>
<dbReference type="GO" id="GO:0016831">
    <property type="term" value="F:carboxy-lyase activity"/>
    <property type="evidence" value="ECO:0000318"/>
    <property type="project" value="GO_Central"/>
</dbReference>
<dbReference type="AlphaFoldDB" id="A0A067D497"/>
<evidence type="ECO:0000313" key="8">
    <source>
        <dbReference type="EMBL" id="KDO37784.1"/>
    </source>
</evidence>
<dbReference type="SMR" id="A0A067D497"/>
<evidence type="ECO:0000256" key="6">
    <source>
        <dbReference type="PIRSR" id="PIRSR602129-50"/>
    </source>
</evidence>
<dbReference type="GO" id="GO:0005737">
    <property type="term" value="C:cytoplasm"/>
    <property type="evidence" value="ECO:0000318"/>
    <property type="project" value="GO_Central"/>
</dbReference>
<dbReference type="eggNOG" id="KOG0628">
    <property type="taxonomic scope" value="Eukaryota"/>
</dbReference>
<reference evidence="8 9" key="1">
    <citation type="submission" date="2014-04" db="EMBL/GenBank/DDBJ databases">
        <authorList>
            <consortium name="International Citrus Genome Consortium"/>
            <person name="Gmitter F."/>
            <person name="Chen C."/>
            <person name="Farmerie W."/>
            <person name="Harkins T."/>
            <person name="Desany B."/>
            <person name="Mohiuddin M."/>
            <person name="Kodira C."/>
            <person name="Borodovsky M."/>
            <person name="Lomsadze A."/>
            <person name="Burns P."/>
            <person name="Jenkins J."/>
            <person name="Prochnik S."/>
            <person name="Shu S."/>
            <person name="Chapman J."/>
            <person name="Pitluck S."/>
            <person name="Schmutz J."/>
            <person name="Rokhsar D."/>
        </authorList>
    </citation>
    <scope>NUCLEOTIDE SEQUENCE</scope>
</reference>
<dbReference type="PANTHER" id="PTHR11999">
    <property type="entry name" value="GROUP II PYRIDOXAL-5-PHOSPHATE DECARBOXYLASE"/>
    <property type="match status" value="1"/>
</dbReference>
<dbReference type="GO" id="GO:0019752">
    <property type="term" value="P:carboxylic acid metabolic process"/>
    <property type="evidence" value="ECO:0007669"/>
    <property type="project" value="InterPro"/>
</dbReference>
<evidence type="ECO:0000256" key="1">
    <source>
        <dbReference type="ARBA" id="ARBA00001933"/>
    </source>
</evidence>
<comment type="cofactor">
    <cofactor evidence="1 6 7">
        <name>pyridoxal 5'-phosphate</name>
        <dbReference type="ChEBI" id="CHEBI:597326"/>
    </cofactor>
</comment>
<dbReference type="STRING" id="2711.A0A067D497"/>
<dbReference type="Proteomes" id="UP000027120">
    <property type="component" value="Unassembled WGS sequence"/>
</dbReference>
<dbReference type="Gene3D" id="3.90.1150.10">
    <property type="entry name" value="Aspartate Aminotransferase, domain 1"/>
    <property type="match status" value="1"/>
</dbReference>
<proteinExistence type="inferred from homology"/>
<feature type="non-terminal residue" evidence="8">
    <location>
        <position position="1"/>
    </location>
</feature>
<dbReference type="InterPro" id="IPR021115">
    <property type="entry name" value="Pyridoxal-P_BS"/>
</dbReference>
<organism evidence="8 9">
    <name type="scientific">Citrus sinensis</name>
    <name type="common">Sweet orange</name>
    <name type="synonym">Citrus aurantium var. sinensis</name>
    <dbReference type="NCBI Taxonomy" id="2711"/>
    <lineage>
        <taxon>Eukaryota</taxon>
        <taxon>Viridiplantae</taxon>
        <taxon>Streptophyta</taxon>
        <taxon>Embryophyta</taxon>
        <taxon>Tracheophyta</taxon>
        <taxon>Spermatophyta</taxon>
        <taxon>Magnoliopsida</taxon>
        <taxon>eudicotyledons</taxon>
        <taxon>Gunneridae</taxon>
        <taxon>Pentapetalae</taxon>
        <taxon>rosids</taxon>
        <taxon>malvids</taxon>
        <taxon>Sapindales</taxon>
        <taxon>Rutaceae</taxon>
        <taxon>Aurantioideae</taxon>
        <taxon>Citrus</taxon>
    </lineage>
</organism>
<comment type="similarity">
    <text evidence="2 7">Belongs to the group II decarboxylase family.</text>
</comment>
<dbReference type="GO" id="GO:0030170">
    <property type="term" value="F:pyridoxal phosphate binding"/>
    <property type="evidence" value="ECO:0007669"/>
    <property type="project" value="InterPro"/>
</dbReference>
<dbReference type="PaxDb" id="2711-XP_006464859.1"/>
<keyword evidence="4 6" id="KW-0663">Pyridoxal phosphate</keyword>
<evidence type="ECO:0000313" key="9">
    <source>
        <dbReference type="Proteomes" id="UP000027120"/>
    </source>
</evidence>